<protein>
    <submittedName>
        <fullName evidence="3">Secreted protein</fullName>
    </submittedName>
</protein>
<organism evidence="2 3">
    <name type="scientific">Steinernema glaseri</name>
    <dbReference type="NCBI Taxonomy" id="37863"/>
    <lineage>
        <taxon>Eukaryota</taxon>
        <taxon>Metazoa</taxon>
        <taxon>Ecdysozoa</taxon>
        <taxon>Nematoda</taxon>
        <taxon>Chromadorea</taxon>
        <taxon>Rhabditida</taxon>
        <taxon>Tylenchina</taxon>
        <taxon>Panagrolaimomorpha</taxon>
        <taxon>Strongyloidoidea</taxon>
        <taxon>Steinernematidae</taxon>
        <taxon>Steinernema</taxon>
    </lineage>
</organism>
<dbReference type="Proteomes" id="UP000095287">
    <property type="component" value="Unplaced"/>
</dbReference>
<dbReference type="AlphaFoldDB" id="A0A1I7YUU3"/>
<evidence type="ECO:0000313" key="3">
    <source>
        <dbReference type="WBParaSite" id="L893_g19968.t1"/>
    </source>
</evidence>
<feature type="region of interest" description="Disordered" evidence="1">
    <location>
        <begin position="45"/>
        <end position="69"/>
    </location>
</feature>
<name>A0A1I7YUU3_9BILA</name>
<dbReference type="WBParaSite" id="L893_g19968.t1">
    <property type="protein sequence ID" value="L893_g19968.t1"/>
    <property type="gene ID" value="L893_g19968"/>
</dbReference>
<proteinExistence type="predicted"/>
<evidence type="ECO:0000256" key="1">
    <source>
        <dbReference type="SAM" id="MobiDB-lite"/>
    </source>
</evidence>
<evidence type="ECO:0000313" key="2">
    <source>
        <dbReference type="Proteomes" id="UP000095287"/>
    </source>
</evidence>
<keyword evidence="2" id="KW-1185">Reference proteome</keyword>
<reference evidence="3" key="1">
    <citation type="submission" date="2016-11" db="UniProtKB">
        <authorList>
            <consortium name="WormBaseParasite"/>
        </authorList>
    </citation>
    <scope>IDENTIFICATION</scope>
</reference>
<sequence length="106" mass="11571">MDQKRAGTHMALIRLLSRVSARFIGAASGSATRALRLISANSIGPDRRPFPRRSVLIRRPPSPPDEILSRSSAHSHLSVIHIITPQNSKSSVSVCHCLADCPHYPN</sequence>
<accession>A0A1I7YUU3</accession>